<dbReference type="EC" id="5.6.2.4" evidence="3"/>
<evidence type="ECO:0000259" key="5">
    <source>
        <dbReference type="PROSITE" id="PS51194"/>
    </source>
</evidence>
<dbReference type="InterPro" id="IPR027417">
    <property type="entry name" value="P-loop_NTPase"/>
</dbReference>
<reference evidence="6" key="1">
    <citation type="journal article" date="2020" name="Stud. Mycol.">
        <title>101 Dothideomycetes genomes: a test case for predicting lifestyles and emergence of pathogens.</title>
        <authorList>
            <person name="Haridas S."/>
            <person name="Albert R."/>
            <person name="Binder M."/>
            <person name="Bloem J."/>
            <person name="Labutti K."/>
            <person name="Salamov A."/>
            <person name="Andreopoulos B."/>
            <person name="Baker S."/>
            <person name="Barry K."/>
            <person name="Bills G."/>
            <person name="Bluhm B."/>
            <person name="Cannon C."/>
            <person name="Castanera R."/>
            <person name="Culley D."/>
            <person name="Daum C."/>
            <person name="Ezra D."/>
            <person name="Gonzalez J."/>
            <person name="Henrissat B."/>
            <person name="Kuo A."/>
            <person name="Liang C."/>
            <person name="Lipzen A."/>
            <person name="Lutzoni F."/>
            <person name="Magnuson J."/>
            <person name="Mondo S."/>
            <person name="Nolan M."/>
            <person name="Ohm R."/>
            <person name="Pangilinan J."/>
            <person name="Park H.-J."/>
            <person name="Ramirez L."/>
            <person name="Alfaro M."/>
            <person name="Sun H."/>
            <person name="Tritt A."/>
            <person name="Yoshinaga Y."/>
            <person name="Zwiers L.-H."/>
            <person name="Turgeon B."/>
            <person name="Goodwin S."/>
            <person name="Spatafora J."/>
            <person name="Crous P."/>
            <person name="Grigoriev I."/>
        </authorList>
    </citation>
    <scope>NUCLEOTIDE SEQUENCE</scope>
    <source>
        <strain evidence="6">CBS 119925</strain>
    </source>
</reference>
<dbReference type="PROSITE" id="PS51194">
    <property type="entry name" value="HELICASE_CTER"/>
    <property type="match status" value="1"/>
</dbReference>
<dbReference type="Gene3D" id="3.40.50.300">
    <property type="entry name" value="P-loop containing nucleotide triphosphate hydrolases"/>
    <property type="match status" value="1"/>
</dbReference>
<evidence type="ECO:0000256" key="4">
    <source>
        <dbReference type="SAM" id="MobiDB-lite"/>
    </source>
</evidence>
<feature type="compositionally biased region" description="Acidic residues" evidence="4">
    <location>
        <begin position="164"/>
        <end position="181"/>
    </location>
</feature>
<evidence type="ECO:0000313" key="7">
    <source>
        <dbReference type="Proteomes" id="UP000799440"/>
    </source>
</evidence>
<sequence length="340" mass="39739">MLEDVFAGRQRVIVATSALGMGVDIPDIRCIVHIDWPFSMLDYAQESGRAGRDGMRSEAVMIAQEGDQRPANDEQTEIEQALVRLYVEGANRILQCRRVVLDGFLDRRIRERVGCEEGEEKCDVCRGSREEMEEEDSEEDSEEEADTIDEEQSEEEAERKGEGETEGDCEEEMEGESEEEIERIEAEWNERKRIFEQQQRERQAPRQTFIQHKQQEFTDVEWLRRQLAWWTNQCALCEAIQNGQSGHDIRNCWRQESRAIQEEIQRVEREMKFERFSGCFWCGVPQEVCNRWEPSENGRYQRVRGQECQYTGVLIAAVVGISLSYKEVVSTRVSRVSHYE</sequence>
<name>A0A6A6UW01_9PLEO</name>
<dbReference type="GO" id="GO:0043138">
    <property type="term" value="F:3'-5' DNA helicase activity"/>
    <property type="evidence" value="ECO:0007669"/>
    <property type="project" value="UniProtKB-EC"/>
</dbReference>
<proteinExistence type="inferred from homology"/>
<feature type="domain" description="Helicase C-terminal" evidence="5">
    <location>
        <begin position="1"/>
        <end position="105"/>
    </location>
</feature>
<comment type="similarity">
    <text evidence="1">Belongs to the helicase family. RecQ subfamily.</text>
</comment>
<dbReference type="InterPro" id="IPR001650">
    <property type="entry name" value="Helicase_C-like"/>
</dbReference>
<evidence type="ECO:0000256" key="3">
    <source>
        <dbReference type="ARBA" id="ARBA00034808"/>
    </source>
</evidence>
<evidence type="ECO:0000256" key="1">
    <source>
        <dbReference type="ARBA" id="ARBA00005446"/>
    </source>
</evidence>
<dbReference type="GO" id="GO:0000724">
    <property type="term" value="P:double-strand break repair via homologous recombination"/>
    <property type="evidence" value="ECO:0007669"/>
    <property type="project" value="TreeGrafter"/>
</dbReference>
<protein>
    <recommendedName>
        <fullName evidence="3">DNA 3'-5' helicase</fullName>
        <ecNumber evidence="3">5.6.2.4</ecNumber>
    </recommendedName>
</protein>
<dbReference type="PANTHER" id="PTHR13710:SF154">
    <property type="entry name" value="RECQ HELICASE, PUTATIVE (AFU_ORTHOLOGUE AFUA_6G14720)-RELATED"/>
    <property type="match status" value="1"/>
</dbReference>
<dbReference type="OrthoDB" id="3795097at2759"/>
<dbReference type="Proteomes" id="UP000799440">
    <property type="component" value="Unassembled WGS sequence"/>
</dbReference>
<dbReference type="Pfam" id="PF00271">
    <property type="entry name" value="Helicase_C"/>
    <property type="match status" value="1"/>
</dbReference>
<dbReference type="GO" id="GO:0016787">
    <property type="term" value="F:hydrolase activity"/>
    <property type="evidence" value="ECO:0007669"/>
    <property type="project" value="UniProtKB-KW"/>
</dbReference>
<dbReference type="EMBL" id="MU006617">
    <property type="protein sequence ID" value="KAF2742023.1"/>
    <property type="molecule type" value="Genomic_DNA"/>
</dbReference>
<dbReference type="GO" id="GO:0009378">
    <property type="term" value="F:four-way junction helicase activity"/>
    <property type="evidence" value="ECO:0007669"/>
    <property type="project" value="TreeGrafter"/>
</dbReference>
<dbReference type="GO" id="GO:0005737">
    <property type="term" value="C:cytoplasm"/>
    <property type="evidence" value="ECO:0007669"/>
    <property type="project" value="TreeGrafter"/>
</dbReference>
<feature type="compositionally biased region" description="Acidic residues" evidence="4">
    <location>
        <begin position="131"/>
        <end position="156"/>
    </location>
</feature>
<dbReference type="SUPFAM" id="SSF52540">
    <property type="entry name" value="P-loop containing nucleoside triphosphate hydrolases"/>
    <property type="match status" value="1"/>
</dbReference>
<accession>A0A6A6UW01</accession>
<dbReference type="PANTHER" id="PTHR13710">
    <property type="entry name" value="DNA HELICASE RECQ FAMILY MEMBER"/>
    <property type="match status" value="1"/>
</dbReference>
<comment type="catalytic activity">
    <reaction evidence="2">
        <text>Couples ATP hydrolysis with the unwinding of duplex DNA by translocating in the 3'-5' direction.</text>
        <dbReference type="EC" id="5.6.2.4"/>
    </reaction>
</comment>
<evidence type="ECO:0000313" key="6">
    <source>
        <dbReference type="EMBL" id="KAF2742023.1"/>
    </source>
</evidence>
<keyword evidence="6" id="KW-0378">Hydrolase</keyword>
<gene>
    <name evidence="6" type="ORF">M011DRAFT_472601</name>
</gene>
<keyword evidence="7" id="KW-1185">Reference proteome</keyword>
<evidence type="ECO:0000256" key="2">
    <source>
        <dbReference type="ARBA" id="ARBA00034617"/>
    </source>
</evidence>
<organism evidence="6 7">
    <name type="scientific">Sporormia fimetaria CBS 119925</name>
    <dbReference type="NCBI Taxonomy" id="1340428"/>
    <lineage>
        <taxon>Eukaryota</taxon>
        <taxon>Fungi</taxon>
        <taxon>Dikarya</taxon>
        <taxon>Ascomycota</taxon>
        <taxon>Pezizomycotina</taxon>
        <taxon>Dothideomycetes</taxon>
        <taxon>Pleosporomycetidae</taxon>
        <taxon>Pleosporales</taxon>
        <taxon>Sporormiaceae</taxon>
        <taxon>Sporormia</taxon>
    </lineage>
</organism>
<dbReference type="GO" id="GO:0005694">
    <property type="term" value="C:chromosome"/>
    <property type="evidence" value="ECO:0007669"/>
    <property type="project" value="TreeGrafter"/>
</dbReference>
<dbReference type="AlphaFoldDB" id="A0A6A6UW01"/>
<feature type="region of interest" description="Disordered" evidence="4">
    <location>
        <begin position="123"/>
        <end position="181"/>
    </location>
</feature>